<dbReference type="Proteomes" id="UP000433483">
    <property type="component" value="Unassembled WGS sequence"/>
</dbReference>
<dbReference type="InterPro" id="IPR015915">
    <property type="entry name" value="Kelch-typ_b-propeller"/>
</dbReference>
<dbReference type="OrthoDB" id="681301at2759"/>
<evidence type="ECO:0000256" key="1">
    <source>
        <dbReference type="ARBA" id="ARBA00022441"/>
    </source>
</evidence>
<name>A0A6A3VSC9_9STRA</name>
<reference evidence="4 5" key="1">
    <citation type="submission" date="2018-08" db="EMBL/GenBank/DDBJ databases">
        <title>Genomic investigation of the strawberry pathogen Phytophthora fragariae indicates pathogenicity is determined by transcriptional variation in three key races.</title>
        <authorList>
            <person name="Adams T.M."/>
            <person name="Armitage A.D."/>
            <person name="Sobczyk M.K."/>
            <person name="Bates H.J."/>
            <person name="Dunwell J.M."/>
            <person name="Nellist C.F."/>
            <person name="Harrison R.J."/>
        </authorList>
    </citation>
    <scope>NUCLEOTIDE SEQUENCE [LARGE SCALE GENOMIC DNA]</scope>
    <source>
        <strain evidence="4 5">NOV-27</strain>
    </source>
</reference>
<dbReference type="Pfam" id="PF24681">
    <property type="entry name" value="Kelch_KLHDC2_KLHL20_DRC7"/>
    <property type="match status" value="1"/>
</dbReference>
<dbReference type="AlphaFoldDB" id="A0A6A3VSC9"/>
<feature type="domain" description="BTB" evidence="3">
    <location>
        <begin position="329"/>
        <end position="390"/>
    </location>
</feature>
<dbReference type="SUPFAM" id="SSF54695">
    <property type="entry name" value="POZ domain"/>
    <property type="match status" value="1"/>
</dbReference>
<evidence type="ECO:0000256" key="2">
    <source>
        <dbReference type="ARBA" id="ARBA00022737"/>
    </source>
</evidence>
<dbReference type="Gene3D" id="2.120.10.80">
    <property type="entry name" value="Kelch-type beta propeller"/>
    <property type="match status" value="2"/>
</dbReference>
<dbReference type="PANTHER" id="PTHR46376:SF1">
    <property type="entry name" value="LEUCINE-ZIPPER-LIKE TRANSCRIPTIONAL REGULATOR 1"/>
    <property type="match status" value="1"/>
</dbReference>
<proteinExistence type="predicted"/>
<dbReference type="GO" id="GO:0005794">
    <property type="term" value="C:Golgi apparatus"/>
    <property type="evidence" value="ECO:0007669"/>
    <property type="project" value="TreeGrafter"/>
</dbReference>
<keyword evidence="2" id="KW-0677">Repeat</keyword>
<dbReference type="InterPro" id="IPR011333">
    <property type="entry name" value="SKP1/BTB/POZ_sf"/>
</dbReference>
<keyword evidence="5" id="KW-1185">Reference proteome</keyword>
<dbReference type="Gene3D" id="3.30.710.10">
    <property type="entry name" value="Potassium Channel Kv1.1, Chain A"/>
    <property type="match status" value="1"/>
</dbReference>
<sequence>MSSVATAAWVDVPYAVDHRAASYFRGGFNSCAVRGDSLYVFGDLETLHEFNFEKKIWRVVPWNGDAPKPRQGYAGFHYGDCFYVFGGLTNGSIERDFIQYDFATRTWSVVVVNTGIQPAVICSFATVLHASSMYSLQQGQAQSVELHKFEFYAKTWTSLTTTGQPPQPRSKCAYISHVLQNETWVLVGSHQGTYNDGPIILSWSNFTITAKWGPPQAQKTCITLAHSKSVLVFGGTPNSENPAGFSSWIHELDVEAKSWFPVYCSNTPAFSRGFIGGIYNSNLIVFQPRTRESVDFCYKRLQLKNGDNLETTNSPIIKGSPSASYLRSLVDKPSFSDVTFIVEDTEVFGHKNLCMRYESFKALIQAEEQGSHSPRIEITDMSRATFLLVLGLFVAADRFEIESLKQLCANKVRNSITVETAADIFKLADQHRAVELQNECAAMIMANFEVVSKSQAFHDLLLNNSSLVLKMLKLN</sequence>
<dbReference type="Pfam" id="PF00651">
    <property type="entry name" value="BTB"/>
    <property type="match status" value="1"/>
</dbReference>
<gene>
    <name evidence="4" type="ORF">PF005_g27630</name>
</gene>
<evidence type="ECO:0000259" key="3">
    <source>
        <dbReference type="Pfam" id="PF00651"/>
    </source>
</evidence>
<dbReference type="CDD" id="cd14733">
    <property type="entry name" value="BACK"/>
    <property type="match status" value="1"/>
</dbReference>
<dbReference type="SUPFAM" id="SSF117281">
    <property type="entry name" value="Kelch motif"/>
    <property type="match status" value="1"/>
</dbReference>
<dbReference type="InterPro" id="IPR000210">
    <property type="entry name" value="BTB/POZ_dom"/>
</dbReference>
<comment type="caution">
    <text evidence="4">The sequence shown here is derived from an EMBL/GenBank/DDBJ whole genome shotgun (WGS) entry which is preliminary data.</text>
</comment>
<accession>A0A6A3VSC9</accession>
<organism evidence="4 5">
    <name type="scientific">Phytophthora fragariae</name>
    <dbReference type="NCBI Taxonomy" id="53985"/>
    <lineage>
        <taxon>Eukaryota</taxon>
        <taxon>Sar</taxon>
        <taxon>Stramenopiles</taxon>
        <taxon>Oomycota</taxon>
        <taxon>Peronosporomycetes</taxon>
        <taxon>Peronosporales</taxon>
        <taxon>Peronosporaceae</taxon>
        <taxon>Phytophthora</taxon>
    </lineage>
</organism>
<dbReference type="InterPro" id="IPR051568">
    <property type="entry name" value="LZTR1/Attractin"/>
</dbReference>
<protein>
    <recommendedName>
        <fullName evidence="3">BTB domain-containing protein</fullName>
    </recommendedName>
</protein>
<evidence type="ECO:0000313" key="5">
    <source>
        <dbReference type="Proteomes" id="UP000433483"/>
    </source>
</evidence>
<evidence type="ECO:0000313" key="4">
    <source>
        <dbReference type="EMBL" id="KAE9170247.1"/>
    </source>
</evidence>
<dbReference type="EMBL" id="QXGB01003536">
    <property type="protein sequence ID" value="KAE9170247.1"/>
    <property type="molecule type" value="Genomic_DNA"/>
</dbReference>
<dbReference type="PANTHER" id="PTHR46376">
    <property type="entry name" value="LEUCINE-ZIPPER-LIKE TRANSCRIPTIONAL REGULATOR 1"/>
    <property type="match status" value="1"/>
</dbReference>
<keyword evidence="1" id="KW-0880">Kelch repeat</keyword>